<protein>
    <submittedName>
        <fullName evidence="2">Helix-turn-helix transcriptional regulator</fullName>
    </submittedName>
</protein>
<dbReference type="AlphaFoldDB" id="A0A9J6NXU7"/>
<dbReference type="PROSITE" id="PS50943">
    <property type="entry name" value="HTH_CROC1"/>
    <property type="match status" value="1"/>
</dbReference>
<proteinExistence type="predicted"/>
<dbReference type="EMBL" id="JAGSOJ010000001">
    <property type="protein sequence ID" value="MCM1989335.1"/>
    <property type="molecule type" value="Genomic_DNA"/>
</dbReference>
<feature type="domain" description="HTH cro/C1-type" evidence="1">
    <location>
        <begin position="21"/>
        <end position="75"/>
    </location>
</feature>
<dbReference type="SUPFAM" id="SSF48452">
    <property type="entry name" value="TPR-like"/>
    <property type="match status" value="2"/>
</dbReference>
<evidence type="ECO:0000313" key="2">
    <source>
        <dbReference type="EMBL" id="MCM1989335.1"/>
    </source>
</evidence>
<name>A0A9J6NXU7_9CLOT</name>
<dbReference type="Proteomes" id="UP001056429">
    <property type="component" value="Unassembled WGS sequence"/>
</dbReference>
<comment type="caution">
    <text evidence="2">The sequence shown here is derived from an EMBL/GenBank/DDBJ whole genome shotgun (WGS) entry which is preliminary data.</text>
</comment>
<dbReference type="Gene3D" id="1.25.40.10">
    <property type="entry name" value="Tetratricopeptide repeat domain"/>
    <property type="match status" value="2"/>
</dbReference>
<dbReference type="RefSeq" id="WP_250858333.1">
    <property type="nucleotide sequence ID" value="NZ_JAGSOJ010000001.1"/>
</dbReference>
<dbReference type="InterPro" id="IPR010982">
    <property type="entry name" value="Lambda_DNA-bd_dom_sf"/>
</dbReference>
<dbReference type="SUPFAM" id="SSF47413">
    <property type="entry name" value="lambda repressor-like DNA-binding domains"/>
    <property type="match status" value="1"/>
</dbReference>
<reference evidence="2" key="1">
    <citation type="journal article" date="2021" name="mSystems">
        <title>Bacteria and Archaea Synergistically Convert Glycine Betaine to Biogenic Methane in the Formosa Cold Seep of the South China Sea.</title>
        <authorList>
            <person name="Li L."/>
            <person name="Zhang W."/>
            <person name="Zhang S."/>
            <person name="Song L."/>
            <person name="Sun Q."/>
            <person name="Zhang H."/>
            <person name="Xiang H."/>
            <person name="Dong X."/>
        </authorList>
    </citation>
    <scope>NUCLEOTIDE SEQUENCE</scope>
    <source>
        <strain evidence="2">ZWT</strain>
    </source>
</reference>
<evidence type="ECO:0000313" key="3">
    <source>
        <dbReference type="Proteomes" id="UP001056429"/>
    </source>
</evidence>
<keyword evidence="3" id="KW-1185">Reference proteome</keyword>
<dbReference type="InterPro" id="IPR001387">
    <property type="entry name" value="Cro/C1-type_HTH"/>
</dbReference>
<reference evidence="2" key="2">
    <citation type="submission" date="2021-04" db="EMBL/GenBank/DDBJ databases">
        <authorList>
            <person name="Dong X."/>
        </authorList>
    </citation>
    <scope>NUCLEOTIDE SEQUENCE</scope>
    <source>
        <strain evidence="2">ZWT</strain>
    </source>
</reference>
<organism evidence="2 3">
    <name type="scientific">Oceanirhabdus seepicola</name>
    <dbReference type="NCBI Taxonomy" id="2828781"/>
    <lineage>
        <taxon>Bacteria</taxon>
        <taxon>Bacillati</taxon>
        <taxon>Bacillota</taxon>
        <taxon>Clostridia</taxon>
        <taxon>Eubacteriales</taxon>
        <taxon>Clostridiaceae</taxon>
        <taxon>Oceanirhabdus</taxon>
    </lineage>
</organism>
<sequence>MQGSVLIFGENFEYDFLSAWIKYNRLENGYSQDSLCHGVCSPSHLSYFENGKKKLNSEIIELLLHRMNIDRIPIIENIGSIRQELINFITELEFRNITSAKRIFNGILKYEDLIKISPYNIEFKIYKLAYDIHIDRKNYTDLKKDISYIDNIYSALNDDLRYLYLLLTGRLTYKYISHIEGLTRLENAKAIKDTPWVNYNLGFCYCYDKQSLRGIISMEKALETYQHLGQYVCAMYCNIYLGICYTDLQMYDEALNHLKATYTAANHFKIDSVLTQAYVHLSNMYMYLQDYTESLHWAQLALIGDFSVLAAVNCTECLNKLNRLEECKDIFDRFLISEKKDSLYYNLLYFNYLSIFHFDEDIFYQETIKNILPYYESINYSNICDIINKKLIEYFEKNRKYKDANKLYRKLLENK</sequence>
<dbReference type="InterPro" id="IPR011990">
    <property type="entry name" value="TPR-like_helical_dom_sf"/>
</dbReference>
<dbReference type="CDD" id="cd00093">
    <property type="entry name" value="HTH_XRE"/>
    <property type="match status" value="1"/>
</dbReference>
<accession>A0A9J6NXU7</accession>
<dbReference type="GO" id="GO:0003677">
    <property type="term" value="F:DNA binding"/>
    <property type="evidence" value="ECO:0007669"/>
    <property type="project" value="InterPro"/>
</dbReference>
<evidence type="ECO:0000259" key="1">
    <source>
        <dbReference type="PROSITE" id="PS50943"/>
    </source>
</evidence>
<gene>
    <name evidence="2" type="ORF">KDK92_06255</name>
</gene>